<name>A0A9P7JMY9_9AGAM</name>
<dbReference type="Proteomes" id="UP000823399">
    <property type="component" value="Unassembled WGS sequence"/>
</dbReference>
<protein>
    <submittedName>
        <fullName evidence="1">Uncharacterized protein</fullName>
    </submittedName>
</protein>
<organism evidence="1 2">
    <name type="scientific">Suillus discolor</name>
    <dbReference type="NCBI Taxonomy" id="1912936"/>
    <lineage>
        <taxon>Eukaryota</taxon>
        <taxon>Fungi</taxon>
        <taxon>Dikarya</taxon>
        <taxon>Basidiomycota</taxon>
        <taxon>Agaricomycotina</taxon>
        <taxon>Agaricomycetes</taxon>
        <taxon>Agaricomycetidae</taxon>
        <taxon>Boletales</taxon>
        <taxon>Suillineae</taxon>
        <taxon>Suillaceae</taxon>
        <taxon>Suillus</taxon>
    </lineage>
</organism>
<evidence type="ECO:0000313" key="1">
    <source>
        <dbReference type="EMBL" id="KAG2090034.1"/>
    </source>
</evidence>
<accession>A0A9P7JMY9</accession>
<dbReference type="RefSeq" id="XP_041286093.1">
    <property type="nucleotide sequence ID" value="XM_041431956.1"/>
</dbReference>
<dbReference type="OrthoDB" id="2687259at2759"/>
<gene>
    <name evidence="1" type="ORF">F5147DRAFT_586925</name>
</gene>
<dbReference type="GeneID" id="64694215"/>
<sequence>MAHWHGLAKLQMHSDLTLEIMDQVTSALGQQFCQFKTTVCADYVTHKLRQEVECRARRHARQALKPKAAHKGKQRTGSVKRCKVFNFQTYKFHALGDYVSMIRRYGTSDSYSTEPGELEHRSPKSRYSWTDCRSFVKQLTWVECRQARIRRIGHNIDHHPDVEISEIARSPLAHHHIGLTQKHVVHIGSYLIDHQGDPAIAHFFSKLKHHLLHQTNASKDSLGLRNEYNINTIIIKDDRMYEHHVARFNYTTYDVRRAQDVINPRTPHHNVMVVCSNLDMECQDHKYIYSRVLGVYHINVIITGRTMVNYTPIRMEFLWIHWYKPLDQRSDWSTSTLDRVNFPPLTDEHSFDFLDPADVLRGCHIVPRFTAGRRHQDGLGVSACAGDKNDWCEYYINRFVDRDMLMRFHFGLGVGHVYSHCHAMQAGLQQSDTPSHPFLTDIEEPADNMEVDEFEYEDEGTENGLDIEESLSSSDELLLEQFDEMYDREVDLYYEN</sequence>
<dbReference type="AlphaFoldDB" id="A0A9P7JMY9"/>
<evidence type="ECO:0000313" key="2">
    <source>
        <dbReference type="Proteomes" id="UP000823399"/>
    </source>
</evidence>
<comment type="caution">
    <text evidence="1">The sequence shown here is derived from an EMBL/GenBank/DDBJ whole genome shotgun (WGS) entry which is preliminary data.</text>
</comment>
<proteinExistence type="predicted"/>
<keyword evidence="2" id="KW-1185">Reference proteome</keyword>
<dbReference type="EMBL" id="JABBWM010000107">
    <property type="protein sequence ID" value="KAG2090034.1"/>
    <property type="molecule type" value="Genomic_DNA"/>
</dbReference>
<reference evidence="1" key="1">
    <citation type="journal article" date="2020" name="New Phytol.">
        <title>Comparative genomics reveals dynamic genome evolution in host specialist ectomycorrhizal fungi.</title>
        <authorList>
            <person name="Lofgren L.A."/>
            <person name="Nguyen N.H."/>
            <person name="Vilgalys R."/>
            <person name="Ruytinx J."/>
            <person name="Liao H.L."/>
            <person name="Branco S."/>
            <person name="Kuo A."/>
            <person name="LaButti K."/>
            <person name="Lipzen A."/>
            <person name="Andreopoulos W."/>
            <person name="Pangilinan J."/>
            <person name="Riley R."/>
            <person name="Hundley H."/>
            <person name="Na H."/>
            <person name="Barry K."/>
            <person name="Grigoriev I.V."/>
            <person name="Stajich J.E."/>
            <person name="Kennedy P.G."/>
        </authorList>
    </citation>
    <scope>NUCLEOTIDE SEQUENCE</scope>
    <source>
        <strain evidence="1">FC423</strain>
    </source>
</reference>